<accession>A0ABC9FQ53</accession>
<reference evidence="12" key="1">
    <citation type="submission" date="2024-10" db="EMBL/GenBank/DDBJ databases">
        <authorList>
            <person name="Ryan C."/>
        </authorList>
    </citation>
    <scope>NUCLEOTIDE SEQUENCE [LARGE SCALE GENOMIC DNA]</scope>
</reference>
<evidence type="ECO:0000256" key="5">
    <source>
        <dbReference type="ARBA" id="ARBA00022825"/>
    </source>
</evidence>
<dbReference type="Gene3D" id="3.30.70.80">
    <property type="entry name" value="Peptidase S8 propeptide/proteinase inhibitor I9"/>
    <property type="match status" value="1"/>
</dbReference>
<keyword evidence="3 8" id="KW-0732">Signal</keyword>
<evidence type="ECO:0000256" key="6">
    <source>
        <dbReference type="PROSITE-ProRule" id="PRU01240"/>
    </source>
</evidence>
<keyword evidence="13" id="KW-1185">Reference proteome</keyword>
<evidence type="ECO:0000259" key="10">
    <source>
        <dbReference type="Pfam" id="PF05922"/>
    </source>
</evidence>
<keyword evidence="5" id="KW-0720">Serine protease</keyword>
<evidence type="ECO:0000259" key="11">
    <source>
        <dbReference type="Pfam" id="PF17766"/>
    </source>
</evidence>
<evidence type="ECO:0000313" key="13">
    <source>
        <dbReference type="Proteomes" id="UP001497457"/>
    </source>
</evidence>
<dbReference type="PANTHER" id="PTHR10795">
    <property type="entry name" value="PROPROTEIN CONVERTASE SUBTILISIN/KEXIN"/>
    <property type="match status" value="1"/>
</dbReference>
<dbReference type="InterPro" id="IPR041469">
    <property type="entry name" value="Subtilisin-like_FN3"/>
</dbReference>
<dbReference type="PROSITE" id="PS00138">
    <property type="entry name" value="SUBTILASE_SER"/>
    <property type="match status" value="1"/>
</dbReference>
<evidence type="ECO:0000256" key="3">
    <source>
        <dbReference type="ARBA" id="ARBA00022729"/>
    </source>
</evidence>
<dbReference type="AlphaFoldDB" id="A0ABC9FQ53"/>
<dbReference type="InterPro" id="IPR000209">
    <property type="entry name" value="Peptidase_S8/S53_dom"/>
</dbReference>
<comment type="similarity">
    <text evidence="1 6">Belongs to the peptidase S8 family.</text>
</comment>
<dbReference type="GO" id="GO:0008236">
    <property type="term" value="F:serine-type peptidase activity"/>
    <property type="evidence" value="ECO:0007669"/>
    <property type="project" value="UniProtKB-KW"/>
</dbReference>
<name>A0ABC9FQ53_9POAL</name>
<feature type="domain" description="Subtilisin-like protease fibronectin type-III" evidence="11">
    <location>
        <begin position="553"/>
        <end position="633"/>
    </location>
</feature>
<dbReference type="InterPro" id="IPR045051">
    <property type="entry name" value="SBT"/>
</dbReference>
<feature type="domain" description="Peptidase S8/S53" evidence="9">
    <location>
        <begin position="153"/>
        <end position="501"/>
    </location>
</feature>
<keyword evidence="2" id="KW-0645">Protease</keyword>
<proteinExistence type="inferred from homology"/>
<dbReference type="InterPro" id="IPR036852">
    <property type="entry name" value="Peptidase_S8/S53_dom_sf"/>
</dbReference>
<feature type="domain" description="Inhibitor I9" evidence="10">
    <location>
        <begin position="33"/>
        <end position="108"/>
    </location>
</feature>
<keyword evidence="4" id="KW-0378">Hydrolase</keyword>
<feature type="compositionally biased region" description="Basic and acidic residues" evidence="7">
    <location>
        <begin position="99"/>
        <end position="122"/>
    </location>
</feature>
<sequence length="647" mass="67772">MRWLKACLLLLVLFFFAAGVRASETGGGDGGQVYVVYLGHLPESASSEYGGPSAVEAAHHDLLRQVLNDGSSSSSTSDKILHSYKRSLNGFAARLTEQEAKKLSSMEDHRSTRVRHRVEQQRRRPVAVGQGRPRQPHGVDRRRPGGRQRELSLAGLAAGTARGAVPGARLAIYKVCHGGCGDADVLAAFDDDGVDVISFSVGNLVPTPYFEDAGAIGSFHAMRRGVVTSAAAGNSALAGGHVSNVAPWMLSVAASSIDRRFVDKIILGNGKTIVGASINTFPALQNAPLVFPINGTCEPDGLAGGSYQGKIVLCPADNDDDGPNDGTGPFMAGAAGAVIVGRDPNLSQAVILPALVVSQDQFDEIAAYVRSTNNPVGTIESTETTVDPQAPIAASFSSPGPNLITPGILKPDLAAPGVEIIASWTPLSSPTGEPVDKRRVLYNIVSGTSMACPHASGAAAYVKSHHRDWSPAMIISALVTTATPMNTPANSGSNELNYGAGQLNSSKARDPGLVYDASERDYVAMLCAQGYNATQLALITGSRAAACAGAASDLNYPTMAANVAPWRNFTVRFRRTVTNVGASPAAVYVARVVLHGARRRELAVVVSPDRLEFGEQRRTASFSVSVSGEAMEAEEVGRWCGLTASTK</sequence>
<feature type="chain" id="PRO_5044817075" evidence="8">
    <location>
        <begin position="23"/>
        <end position="647"/>
    </location>
</feature>
<dbReference type="Pfam" id="PF17766">
    <property type="entry name" value="fn3_6"/>
    <property type="match status" value="1"/>
</dbReference>
<dbReference type="Gene3D" id="2.60.40.2310">
    <property type="match status" value="1"/>
</dbReference>
<organism evidence="12 13">
    <name type="scientific">Urochloa decumbens</name>
    <dbReference type="NCBI Taxonomy" id="240449"/>
    <lineage>
        <taxon>Eukaryota</taxon>
        <taxon>Viridiplantae</taxon>
        <taxon>Streptophyta</taxon>
        <taxon>Embryophyta</taxon>
        <taxon>Tracheophyta</taxon>
        <taxon>Spermatophyta</taxon>
        <taxon>Magnoliopsida</taxon>
        <taxon>Liliopsida</taxon>
        <taxon>Poales</taxon>
        <taxon>Poaceae</taxon>
        <taxon>PACMAD clade</taxon>
        <taxon>Panicoideae</taxon>
        <taxon>Panicodae</taxon>
        <taxon>Paniceae</taxon>
        <taxon>Melinidinae</taxon>
        <taxon>Urochloa</taxon>
    </lineage>
</organism>
<evidence type="ECO:0000313" key="12">
    <source>
        <dbReference type="EMBL" id="CAL5078907.1"/>
    </source>
</evidence>
<gene>
    <name evidence="12" type="ORF">URODEC1_LOCUS107353</name>
</gene>
<dbReference type="Pfam" id="PF05922">
    <property type="entry name" value="Inhibitor_I9"/>
    <property type="match status" value="1"/>
</dbReference>
<dbReference type="EMBL" id="OZ075117">
    <property type="protein sequence ID" value="CAL5078907.1"/>
    <property type="molecule type" value="Genomic_DNA"/>
</dbReference>
<dbReference type="InterPro" id="IPR010259">
    <property type="entry name" value="S8pro/Inhibitor_I9"/>
</dbReference>
<feature type="signal peptide" evidence="8">
    <location>
        <begin position="1"/>
        <end position="22"/>
    </location>
</feature>
<dbReference type="PROSITE" id="PS51892">
    <property type="entry name" value="SUBTILASE"/>
    <property type="match status" value="1"/>
</dbReference>
<dbReference type="CDD" id="cd02120">
    <property type="entry name" value="PA_subtilisin_like"/>
    <property type="match status" value="1"/>
</dbReference>
<comment type="caution">
    <text evidence="6">Lacks conserved residue(s) required for the propagation of feature annotation.</text>
</comment>
<evidence type="ECO:0000256" key="4">
    <source>
        <dbReference type="ARBA" id="ARBA00022801"/>
    </source>
</evidence>
<dbReference type="Gene3D" id="3.50.30.30">
    <property type="match status" value="1"/>
</dbReference>
<dbReference type="Pfam" id="PF00082">
    <property type="entry name" value="Peptidase_S8"/>
    <property type="match status" value="1"/>
</dbReference>
<dbReference type="Proteomes" id="UP001497457">
    <property type="component" value="Chromosome 7b"/>
</dbReference>
<evidence type="ECO:0000259" key="9">
    <source>
        <dbReference type="Pfam" id="PF00082"/>
    </source>
</evidence>
<evidence type="ECO:0000256" key="7">
    <source>
        <dbReference type="SAM" id="MobiDB-lite"/>
    </source>
</evidence>
<dbReference type="GO" id="GO:0006508">
    <property type="term" value="P:proteolysis"/>
    <property type="evidence" value="ECO:0007669"/>
    <property type="project" value="UniProtKB-KW"/>
</dbReference>
<feature type="compositionally biased region" description="Basic and acidic residues" evidence="7">
    <location>
        <begin position="137"/>
        <end position="147"/>
    </location>
</feature>
<protein>
    <submittedName>
        <fullName evidence="12">Uncharacterized protein</fullName>
    </submittedName>
</protein>
<evidence type="ECO:0000256" key="2">
    <source>
        <dbReference type="ARBA" id="ARBA00022670"/>
    </source>
</evidence>
<evidence type="ECO:0000256" key="1">
    <source>
        <dbReference type="ARBA" id="ARBA00011073"/>
    </source>
</evidence>
<dbReference type="InterPro" id="IPR037045">
    <property type="entry name" value="S8pro/Inhibitor_I9_sf"/>
</dbReference>
<evidence type="ECO:0000256" key="8">
    <source>
        <dbReference type="SAM" id="SignalP"/>
    </source>
</evidence>
<dbReference type="SUPFAM" id="SSF52743">
    <property type="entry name" value="Subtilisin-like"/>
    <property type="match status" value="1"/>
</dbReference>
<feature type="region of interest" description="Disordered" evidence="7">
    <location>
        <begin position="99"/>
        <end position="147"/>
    </location>
</feature>
<dbReference type="InterPro" id="IPR023828">
    <property type="entry name" value="Peptidase_S8_Ser-AS"/>
</dbReference>
<dbReference type="Gene3D" id="3.40.50.200">
    <property type="entry name" value="Peptidase S8/S53 domain"/>
    <property type="match status" value="1"/>
</dbReference>